<dbReference type="OrthoDB" id="3255161at2"/>
<feature type="region of interest" description="Disordered" evidence="1">
    <location>
        <begin position="1"/>
        <end position="22"/>
    </location>
</feature>
<evidence type="ECO:0000313" key="3">
    <source>
        <dbReference type="Proteomes" id="UP000280444"/>
    </source>
</evidence>
<feature type="region of interest" description="Disordered" evidence="1">
    <location>
        <begin position="39"/>
        <end position="79"/>
    </location>
</feature>
<name>A0A3P1SFL2_9ACTO</name>
<comment type="caution">
    <text evidence="2">The sequence shown here is derived from an EMBL/GenBank/DDBJ whole genome shotgun (WGS) entry which is preliminary data.</text>
</comment>
<accession>A0A3P1SFL2</accession>
<evidence type="ECO:0000313" key="2">
    <source>
        <dbReference type="EMBL" id="RRC95814.1"/>
    </source>
</evidence>
<sequence length="79" mass="8981">MADGERDSAGTAENLPRRKRPRRRVVVVSEVDQRLIERGLPPSWEERVSEHDRGDGPVHADSNDVRLLENVPPHAQPRL</sequence>
<dbReference type="AlphaFoldDB" id="A0A3P1SFL2"/>
<evidence type="ECO:0000256" key="1">
    <source>
        <dbReference type="SAM" id="MobiDB-lite"/>
    </source>
</evidence>
<dbReference type="Proteomes" id="UP000280444">
    <property type="component" value="Unassembled WGS sequence"/>
</dbReference>
<dbReference type="EMBL" id="RQZF01000002">
    <property type="protein sequence ID" value="RRC95814.1"/>
    <property type="molecule type" value="Genomic_DNA"/>
</dbReference>
<proteinExistence type="predicted"/>
<protein>
    <submittedName>
        <fullName evidence="2">Toxin</fullName>
    </submittedName>
</protein>
<organism evidence="2 3">
    <name type="scientific">Schaalia canis</name>
    <dbReference type="NCBI Taxonomy" id="100469"/>
    <lineage>
        <taxon>Bacteria</taxon>
        <taxon>Bacillati</taxon>
        <taxon>Actinomycetota</taxon>
        <taxon>Actinomycetes</taxon>
        <taxon>Actinomycetales</taxon>
        <taxon>Actinomycetaceae</taxon>
        <taxon>Schaalia</taxon>
    </lineage>
</organism>
<reference evidence="2 3" key="1">
    <citation type="submission" date="2018-11" db="EMBL/GenBank/DDBJ databases">
        <title>Genomes From Bacteria Associated with the Canine Oral Cavity: a Test Case for Automated Genome-Based Taxonomic Assignment.</title>
        <authorList>
            <person name="Coil D.A."/>
            <person name="Jospin G."/>
            <person name="Darling A.E."/>
            <person name="Wallis C."/>
            <person name="Davis I.J."/>
            <person name="Harris S."/>
            <person name="Eisen J.A."/>
            <person name="Holcombe L.J."/>
            <person name="O'Flynn C."/>
        </authorList>
    </citation>
    <scope>NUCLEOTIDE SEQUENCE [LARGE SCALE GENOMIC DNA]</scope>
    <source>
        <strain evidence="2 3">OH770</strain>
    </source>
</reference>
<keyword evidence="3" id="KW-1185">Reference proteome</keyword>
<feature type="compositionally biased region" description="Basic and acidic residues" evidence="1">
    <location>
        <begin position="44"/>
        <end position="67"/>
    </location>
</feature>
<gene>
    <name evidence="2" type="ORF">EII11_02790</name>
</gene>